<keyword evidence="1" id="KW-0175">Coiled coil</keyword>
<accession>A0A432WPT9</accession>
<organism evidence="3 4">
    <name type="scientific">Aliidiomarina sanyensis</name>
    <dbReference type="NCBI Taxonomy" id="1249555"/>
    <lineage>
        <taxon>Bacteria</taxon>
        <taxon>Pseudomonadati</taxon>
        <taxon>Pseudomonadota</taxon>
        <taxon>Gammaproteobacteria</taxon>
        <taxon>Alteromonadales</taxon>
        <taxon>Idiomarinaceae</taxon>
        <taxon>Aliidiomarina</taxon>
    </lineage>
</organism>
<evidence type="ECO:0000256" key="2">
    <source>
        <dbReference type="SAM" id="Phobius"/>
    </source>
</evidence>
<feature type="coiled-coil region" evidence="1">
    <location>
        <begin position="383"/>
        <end position="410"/>
    </location>
</feature>
<feature type="transmembrane region" description="Helical" evidence="2">
    <location>
        <begin position="46"/>
        <end position="65"/>
    </location>
</feature>
<evidence type="ECO:0000313" key="3">
    <source>
        <dbReference type="EMBL" id="RUO35781.1"/>
    </source>
</evidence>
<keyword evidence="2" id="KW-1133">Transmembrane helix</keyword>
<feature type="transmembrane region" description="Helical" evidence="2">
    <location>
        <begin position="138"/>
        <end position="155"/>
    </location>
</feature>
<comment type="caution">
    <text evidence="3">The sequence shown here is derived from an EMBL/GenBank/DDBJ whole genome shotgun (WGS) entry which is preliminary data.</text>
</comment>
<dbReference type="NCBIfam" id="TIGR03368">
    <property type="entry name" value="cellulose_yhjU"/>
    <property type="match status" value="1"/>
</dbReference>
<dbReference type="AlphaFoldDB" id="A0A432WPT9"/>
<dbReference type="Pfam" id="PF11658">
    <property type="entry name" value="CBP_BcsG"/>
    <property type="match status" value="1"/>
</dbReference>
<keyword evidence="2" id="KW-0472">Membrane</keyword>
<dbReference type="EMBL" id="PIPM01000002">
    <property type="protein sequence ID" value="RUO35781.1"/>
    <property type="molecule type" value="Genomic_DNA"/>
</dbReference>
<proteinExistence type="predicted"/>
<evidence type="ECO:0000256" key="1">
    <source>
        <dbReference type="SAM" id="Coils"/>
    </source>
</evidence>
<dbReference type="OrthoDB" id="6965261at2"/>
<keyword evidence="2" id="KW-0812">Transmembrane</keyword>
<feature type="transmembrane region" description="Helical" evidence="2">
    <location>
        <begin position="112"/>
        <end position="131"/>
    </location>
</feature>
<reference evidence="3 4" key="1">
    <citation type="journal article" date="2011" name="Front. Microbiol.">
        <title>Genomic signatures of strain selection and enhancement in Bacillus atrophaeus var. globigii, a historical biowarfare simulant.</title>
        <authorList>
            <person name="Gibbons H.S."/>
            <person name="Broomall S.M."/>
            <person name="McNew L.A."/>
            <person name="Daligault H."/>
            <person name="Chapman C."/>
            <person name="Bruce D."/>
            <person name="Karavis M."/>
            <person name="Krepps M."/>
            <person name="McGregor P.A."/>
            <person name="Hong C."/>
            <person name="Park K.H."/>
            <person name="Akmal A."/>
            <person name="Feldman A."/>
            <person name="Lin J.S."/>
            <person name="Chang W.E."/>
            <person name="Higgs B.W."/>
            <person name="Demirev P."/>
            <person name="Lindquist J."/>
            <person name="Liem A."/>
            <person name="Fochler E."/>
            <person name="Read T.D."/>
            <person name="Tapia R."/>
            <person name="Johnson S."/>
            <person name="Bishop-Lilly K.A."/>
            <person name="Detter C."/>
            <person name="Han C."/>
            <person name="Sozhamannan S."/>
            <person name="Rosenzweig C.N."/>
            <person name="Skowronski E.W."/>
        </authorList>
    </citation>
    <scope>NUCLEOTIDE SEQUENCE [LARGE SCALE GENOMIC DNA]</scope>
    <source>
        <strain evidence="3 4">GYP-17</strain>
    </source>
</reference>
<dbReference type="Proteomes" id="UP000288405">
    <property type="component" value="Unassembled WGS sequence"/>
</dbReference>
<name>A0A432WPT9_9GAMM</name>
<keyword evidence="4" id="KW-1185">Reference proteome</keyword>
<gene>
    <name evidence="3" type="primary">bcsG</name>
    <name evidence="3" type="ORF">CWE11_03210</name>
</gene>
<evidence type="ECO:0000313" key="4">
    <source>
        <dbReference type="Proteomes" id="UP000288405"/>
    </source>
</evidence>
<protein>
    <submittedName>
        <fullName evidence="3">Cellulose biosynthesis protein BcsG</fullName>
    </submittedName>
</protein>
<feature type="transmembrane region" description="Helical" evidence="2">
    <location>
        <begin position="21"/>
        <end position="40"/>
    </location>
</feature>
<dbReference type="InterPro" id="IPR017744">
    <property type="entry name" value="BcsG"/>
</dbReference>
<sequence>MTDALYQRQRNQLAHHPLFSWPGLGVWSFYFIVKAGLTVAGVIEFFVLWNLTLFVFLVIPVHPYWLKILRQILAITAATILFYQETGLPPFGRLIAQWDLVSSFSLAYTIELLGRFIAVEWIAGLIVAWILYMYLAKAIRMTVVAFIVIITAPLWSPSEVQPFDTGPVERMAGAPVAATRLIGTDLDSVLSEFYARENLFQLIAPRQVEPDFDILIVNVCSLSWQDLTQFNLLDHPFLTRSDITLTNFYTGSSYSGPATLRLLQSSCGHRPHSRIFEPEAVCLLGDQLADLGFSREIRLNHTGTFDNFLGQVQQLGGFGDATFVDPSNFPTTMQGFDQSPIYSDAAVLSDWLNTVDDNARLTFYNTTSLHDGNRLTGFRGNSIASYRTRLNNLLSDLNQLYDDIIASERQVLVVIVPEHGAGLQGDQFQLPGMREIPTPALTHVPVMMRLFGPDVNAQERSPIQVARSTGPTAVTSAIYQILEQRPFSGGVYDPVRIVQNLPETRPVLENDRVIMMQHEGQFYLQINYGEWRPYVQ</sequence>
<dbReference type="RefSeq" id="WP_126776157.1">
    <property type="nucleotide sequence ID" value="NZ_PIPM01000002.1"/>
</dbReference>
<feature type="transmembrane region" description="Helical" evidence="2">
    <location>
        <begin position="72"/>
        <end position="92"/>
    </location>
</feature>